<gene>
    <name evidence="2" type="ORF">RUMHYD_03543</name>
</gene>
<evidence type="ECO:0000313" key="2">
    <source>
        <dbReference type="EMBL" id="EEG47551.1"/>
    </source>
</evidence>
<dbReference type="RefSeq" id="WP_005952000.1">
    <property type="nucleotide sequence ID" value="NZ_CP136423.1"/>
</dbReference>
<sequence length="473" mass="55418">MDYYSKINYMNQYMISKSDVMDSLRNYIVHCEETQEEGWSENKRKVILEILKKFSRCVEELRFPEIESVDWFYQYMWKGDGIVLELQHCDKAEFDEEQGLVSMESSNSMVLAQVKCAYLTVEQYAEKYDVTVTAVRQWIRRGKLRSAVKMGRDWLIPELADRPQRGYEPVTYSWQYLSDALLEEYPFLDQCCELHIMRSERERAMFQAVLLNKYGKVYEKLRMGIKEREKLELALISQPEVEAEEWQQSLMFVPNKEKIYYLKGGKIMLEEEVRKYEDTIKMMRENNLEIHTSNDLYDEDGMYIWGFSASMSSVDYDEEGNETGEAEAVRLDGGIVIPSESEFMMEMEENGYTSAAELCDSMSGDMISTYITVANMREGIKPEILKELDLPEEAAYESSILYIQNIEAEHLENLKMFLKAFDFVKEGIPASNCSLAVCLMSWEQESEKAKIFLECGWRIRSIDQSAVLVYRRL</sequence>
<feature type="domain" description="Helix-turn-helix" evidence="1">
    <location>
        <begin position="118"/>
        <end position="158"/>
    </location>
</feature>
<name>C0CRM9_BLAHS</name>
<reference evidence="2 3" key="2">
    <citation type="submission" date="2009-02" db="EMBL/GenBank/DDBJ databases">
        <title>Draft genome sequence of Blautia hydrogenotrophica DSM 10507 (Ruminococcus hydrogenotrophicus DSM 10507).</title>
        <authorList>
            <person name="Sudarsanam P."/>
            <person name="Ley R."/>
            <person name="Guruge J."/>
            <person name="Turnbaugh P.J."/>
            <person name="Mahowald M."/>
            <person name="Liep D."/>
            <person name="Gordon J."/>
        </authorList>
    </citation>
    <scope>NUCLEOTIDE SEQUENCE [LARGE SCALE GENOMIC DNA]</scope>
    <source>
        <strain evidence="3">DSM 10507 / JCM 14656 / S5a33</strain>
    </source>
</reference>
<keyword evidence="3" id="KW-1185">Reference proteome</keyword>
<protein>
    <recommendedName>
        <fullName evidence="1">Helix-turn-helix domain-containing protein</fullName>
    </recommendedName>
</protein>
<accession>C0CRM9</accession>
<dbReference type="Proteomes" id="UP000003100">
    <property type="component" value="Unassembled WGS sequence"/>
</dbReference>
<dbReference type="Pfam" id="PF12728">
    <property type="entry name" value="HTH_17"/>
    <property type="match status" value="1"/>
</dbReference>
<dbReference type="eggNOG" id="COG3415">
    <property type="taxonomic scope" value="Bacteria"/>
</dbReference>
<dbReference type="GeneID" id="86823346"/>
<dbReference type="AlphaFoldDB" id="C0CRM9"/>
<evidence type="ECO:0000313" key="3">
    <source>
        <dbReference type="Proteomes" id="UP000003100"/>
    </source>
</evidence>
<reference evidence="2 3" key="1">
    <citation type="submission" date="2009-01" db="EMBL/GenBank/DDBJ databases">
        <authorList>
            <person name="Fulton L."/>
            <person name="Clifton S."/>
            <person name="Fulton B."/>
            <person name="Xu J."/>
            <person name="Minx P."/>
            <person name="Pepin K.H."/>
            <person name="Johnson M."/>
            <person name="Bhonagiri V."/>
            <person name="Nash W.E."/>
            <person name="Mardis E.R."/>
            <person name="Wilson R.K."/>
        </authorList>
    </citation>
    <scope>NUCLEOTIDE SEQUENCE [LARGE SCALE GENOMIC DNA]</scope>
    <source>
        <strain evidence="3">DSM 10507 / JCM 14656 / S5a33</strain>
    </source>
</reference>
<dbReference type="HOGENOM" id="CLU_599576_0_0_9"/>
<organism evidence="2 3">
    <name type="scientific">Blautia hydrogenotrophica (strain DSM 10507 / JCM 14656 / S5a33)</name>
    <name type="common">Ruminococcus hydrogenotrophicus</name>
    <dbReference type="NCBI Taxonomy" id="476272"/>
    <lineage>
        <taxon>Bacteria</taxon>
        <taxon>Bacillati</taxon>
        <taxon>Bacillota</taxon>
        <taxon>Clostridia</taxon>
        <taxon>Lachnospirales</taxon>
        <taxon>Lachnospiraceae</taxon>
        <taxon>Blautia</taxon>
    </lineage>
</organism>
<evidence type="ECO:0000259" key="1">
    <source>
        <dbReference type="Pfam" id="PF12728"/>
    </source>
</evidence>
<dbReference type="PATRIC" id="fig|476272.21.peg.221"/>
<dbReference type="EMBL" id="ACBZ01000188">
    <property type="protein sequence ID" value="EEG47551.1"/>
    <property type="molecule type" value="Genomic_DNA"/>
</dbReference>
<dbReference type="InterPro" id="IPR041657">
    <property type="entry name" value="HTH_17"/>
</dbReference>
<proteinExistence type="predicted"/>
<comment type="caution">
    <text evidence="2">The sequence shown here is derived from an EMBL/GenBank/DDBJ whole genome shotgun (WGS) entry which is preliminary data.</text>
</comment>